<organism evidence="1 2">
    <name type="scientific">Aspergillus cristatus</name>
    <name type="common">Chinese Fuzhuan brick tea-fermentation fungus</name>
    <name type="synonym">Eurotium cristatum</name>
    <dbReference type="NCBI Taxonomy" id="573508"/>
    <lineage>
        <taxon>Eukaryota</taxon>
        <taxon>Fungi</taxon>
        <taxon>Dikarya</taxon>
        <taxon>Ascomycota</taxon>
        <taxon>Pezizomycotina</taxon>
        <taxon>Eurotiomycetes</taxon>
        <taxon>Eurotiomycetidae</taxon>
        <taxon>Eurotiales</taxon>
        <taxon>Aspergillaceae</taxon>
        <taxon>Aspergillus</taxon>
        <taxon>Aspergillus subgen. Aspergillus</taxon>
    </lineage>
</organism>
<dbReference type="Proteomes" id="UP000094569">
    <property type="component" value="Unassembled WGS sequence"/>
</dbReference>
<gene>
    <name evidence="1" type="ORF">SI65_06640</name>
</gene>
<reference evidence="1 2" key="1">
    <citation type="journal article" date="2016" name="BMC Genomics">
        <title>Comparative genomic and transcriptomic analyses of the Fuzhuan brick tea-fermentation fungus Aspergillus cristatus.</title>
        <authorList>
            <person name="Ge Y."/>
            <person name="Wang Y."/>
            <person name="Liu Y."/>
            <person name="Tan Y."/>
            <person name="Ren X."/>
            <person name="Zhang X."/>
            <person name="Hyde K.D."/>
            <person name="Liu Y."/>
            <person name="Liu Z."/>
        </authorList>
    </citation>
    <scope>NUCLEOTIDE SEQUENCE [LARGE SCALE GENOMIC DNA]</scope>
    <source>
        <strain evidence="1 2">GZAAS20.1005</strain>
    </source>
</reference>
<proteinExistence type="predicted"/>
<name>A0A1E3BA60_ASPCR</name>
<dbReference type="AlphaFoldDB" id="A0A1E3BA60"/>
<protein>
    <submittedName>
        <fullName evidence="1">Uncharacterized protein</fullName>
    </submittedName>
</protein>
<evidence type="ECO:0000313" key="2">
    <source>
        <dbReference type="Proteomes" id="UP000094569"/>
    </source>
</evidence>
<dbReference type="EMBL" id="JXNT01000007">
    <property type="protein sequence ID" value="ODM17852.1"/>
    <property type="molecule type" value="Genomic_DNA"/>
</dbReference>
<sequence>MMLGTFCAICGHPSSTGPSVHNHLGLFLAVTLQIAVWRGLLKWPEIEIGRQGETDPSRHPETNILVQKALKRRRKQKHLNKDKPLPSNCRLSFLPLDTVWLLFNCLNYYDLWNLINADQFPIPNRYWRRRANLYLDLMDDVNELELDWPFLCLELERLHATLWVIDDIDQLSVKFNDELGKKEEFRLQPKDIIKQLLKPKPRGTQYS</sequence>
<keyword evidence="2" id="KW-1185">Reference proteome</keyword>
<accession>A0A1E3BA60</accession>
<dbReference type="VEuPathDB" id="FungiDB:SI65_06640"/>
<comment type="caution">
    <text evidence="1">The sequence shown here is derived from an EMBL/GenBank/DDBJ whole genome shotgun (WGS) entry which is preliminary data.</text>
</comment>
<dbReference type="OrthoDB" id="4381838at2759"/>
<evidence type="ECO:0000313" key="1">
    <source>
        <dbReference type="EMBL" id="ODM17852.1"/>
    </source>
</evidence>